<keyword evidence="1" id="KW-1133">Transmembrane helix</keyword>
<dbReference type="Proteomes" id="UP001611162">
    <property type="component" value="Unassembled WGS sequence"/>
</dbReference>
<name>A0ABW7T9L2_9ACTN</name>
<evidence type="ECO:0000313" key="2">
    <source>
        <dbReference type="EMBL" id="MFI0914204.1"/>
    </source>
</evidence>
<evidence type="ECO:0000313" key="3">
    <source>
        <dbReference type="Proteomes" id="UP001611162"/>
    </source>
</evidence>
<feature type="transmembrane region" description="Helical" evidence="1">
    <location>
        <begin position="93"/>
        <end position="112"/>
    </location>
</feature>
<gene>
    <name evidence="2" type="ORF">ACH4TF_27680</name>
</gene>
<comment type="caution">
    <text evidence="2">The sequence shown here is derived from an EMBL/GenBank/DDBJ whole genome shotgun (WGS) entry which is preliminary data.</text>
</comment>
<sequence>MNTALSLGGIALALAILYANLRPWWKGKRDMKAVLPYASGGLLGGLSTVCLGGALGWGAAGVAAVLSESGDSAVHTVVGTGGAPVARASAGSLTGPGGVVVFLVCVAVVILFKASTAKDRWRIVGGFSTFAVLGVLPAVAGLLARLVLGVNAIGDWGLNALNGGSA</sequence>
<evidence type="ECO:0000256" key="1">
    <source>
        <dbReference type="SAM" id="Phobius"/>
    </source>
</evidence>
<keyword evidence="3" id="KW-1185">Reference proteome</keyword>
<feature type="transmembrane region" description="Helical" evidence="1">
    <location>
        <begin position="6"/>
        <end position="25"/>
    </location>
</feature>
<proteinExistence type="predicted"/>
<protein>
    <submittedName>
        <fullName evidence="2">Uncharacterized protein</fullName>
    </submittedName>
</protein>
<keyword evidence="1" id="KW-0812">Transmembrane</keyword>
<reference evidence="2 3" key="1">
    <citation type="submission" date="2024-10" db="EMBL/GenBank/DDBJ databases">
        <title>The Natural Products Discovery Center: Release of the First 8490 Sequenced Strains for Exploring Actinobacteria Biosynthetic Diversity.</title>
        <authorList>
            <person name="Kalkreuter E."/>
            <person name="Kautsar S.A."/>
            <person name="Yang D."/>
            <person name="Bader C.D."/>
            <person name="Teijaro C.N."/>
            <person name="Fluegel L."/>
            <person name="Davis C.M."/>
            <person name="Simpson J.R."/>
            <person name="Lauterbach L."/>
            <person name="Steele A.D."/>
            <person name="Gui C."/>
            <person name="Meng S."/>
            <person name="Li G."/>
            <person name="Viehrig K."/>
            <person name="Ye F."/>
            <person name="Su P."/>
            <person name="Kiefer A.F."/>
            <person name="Nichols A."/>
            <person name="Cepeda A.J."/>
            <person name="Yan W."/>
            <person name="Fan B."/>
            <person name="Jiang Y."/>
            <person name="Adhikari A."/>
            <person name="Zheng C.-J."/>
            <person name="Schuster L."/>
            <person name="Cowan T.M."/>
            <person name="Smanski M.J."/>
            <person name="Chevrette M.G."/>
            <person name="De Carvalho L.P.S."/>
            <person name="Shen B."/>
        </authorList>
    </citation>
    <scope>NUCLEOTIDE SEQUENCE [LARGE SCALE GENOMIC DNA]</scope>
    <source>
        <strain evidence="2 3">NPDC020979</strain>
    </source>
</reference>
<dbReference type="EMBL" id="JBIRRB010000011">
    <property type="protein sequence ID" value="MFI0914204.1"/>
    <property type="molecule type" value="Genomic_DNA"/>
</dbReference>
<accession>A0ABW7T9L2</accession>
<keyword evidence="1" id="KW-0472">Membrane</keyword>
<organism evidence="2 3">
    <name type="scientific">Streptomyces abikoensis</name>
    <dbReference type="NCBI Taxonomy" id="97398"/>
    <lineage>
        <taxon>Bacteria</taxon>
        <taxon>Bacillati</taxon>
        <taxon>Actinomycetota</taxon>
        <taxon>Actinomycetes</taxon>
        <taxon>Kitasatosporales</taxon>
        <taxon>Streptomycetaceae</taxon>
        <taxon>Streptomyces</taxon>
    </lineage>
</organism>
<feature type="transmembrane region" description="Helical" evidence="1">
    <location>
        <begin position="124"/>
        <end position="148"/>
    </location>
</feature>
<feature type="transmembrane region" description="Helical" evidence="1">
    <location>
        <begin position="37"/>
        <end position="60"/>
    </location>
</feature>
<dbReference type="RefSeq" id="WP_397614220.1">
    <property type="nucleotide sequence ID" value="NZ_JBIRRB010000011.1"/>
</dbReference>